<comment type="caution">
    <text evidence="14">The sequence shown here is derived from an EMBL/GenBank/DDBJ whole genome shotgun (WGS) entry which is preliminary data.</text>
</comment>
<evidence type="ECO:0000256" key="2">
    <source>
        <dbReference type="ARBA" id="ARBA00004870"/>
    </source>
</evidence>
<keyword evidence="9 13" id="KW-0418">Kinase</keyword>
<protein>
    <recommendedName>
        <fullName evidence="4 13">Tetraacyldisaccharide 4'-kinase</fullName>
        <ecNumber evidence="3 13">2.7.1.130</ecNumber>
    </recommendedName>
    <alternativeName>
        <fullName evidence="12 13">Lipid A 4'-kinase</fullName>
    </alternativeName>
</protein>
<proteinExistence type="inferred from homology"/>
<comment type="pathway">
    <text evidence="2 13">Glycolipid biosynthesis; lipid IV(A) biosynthesis; lipid IV(A) from (3R)-3-hydroxytetradecanoyl-[acyl-carrier-protein] and UDP-N-acetyl-alpha-D-glucosamine: step 6/6.</text>
</comment>
<comment type="function">
    <text evidence="1 13">Transfers the gamma-phosphate of ATP to the 4'-position of a tetraacyldisaccharide 1-phosphate intermediate (termed DS-1-P) to form tetraacyldisaccharide 1,4'-bis-phosphate (lipid IVA).</text>
</comment>
<dbReference type="PANTHER" id="PTHR42724:SF1">
    <property type="entry name" value="TETRAACYLDISACCHARIDE 4'-KINASE, MITOCHONDRIAL-RELATED"/>
    <property type="match status" value="1"/>
</dbReference>
<comment type="catalytic activity">
    <reaction evidence="13">
        <text>a lipid A disaccharide + ATP = a lipid IVA + ADP + H(+)</text>
        <dbReference type="Rhea" id="RHEA:67840"/>
        <dbReference type="ChEBI" id="CHEBI:15378"/>
        <dbReference type="ChEBI" id="CHEBI:30616"/>
        <dbReference type="ChEBI" id="CHEBI:176343"/>
        <dbReference type="ChEBI" id="CHEBI:176425"/>
        <dbReference type="ChEBI" id="CHEBI:456216"/>
        <dbReference type="EC" id="2.7.1.130"/>
    </reaction>
</comment>
<evidence type="ECO:0000256" key="9">
    <source>
        <dbReference type="ARBA" id="ARBA00022777"/>
    </source>
</evidence>
<evidence type="ECO:0000256" key="8">
    <source>
        <dbReference type="ARBA" id="ARBA00022741"/>
    </source>
</evidence>
<keyword evidence="6 13" id="KW-0441">Lipid A biosynthesis</keyword>
<evidence type="ECO:0000256" key="13">
    <source>
        <dbReference type="HAMAP-Rule" id="MF_00409"/>
    </source>
</evidence>
<evidence type="ECO:0000256" key="5">
    <source>
        <dbReference type="ARBA" id="ARBA00022516"/>
    </source>
</evidence>
<dbReference type="HAMAP" id="MF_00409">
    <property type="entry name" value="LpxK"/>
    <property type="match status" value="1"/>
</dbReference>
<evidence type="ECO:0000313" key="15">
    <source>
        <dbReference type="Proteomes" id="UP000760545"/>
    </source>
</evidence>
<keyword evidence="10 13" id="KW-0067">ATP-binding</keyword>
<evidence type="ECO:0000256" key="12">
    <source>
        <dbReference type="ARBA" id="ARBA00029757"/>
    </source>
</evidence>
<sequence length="334" mass="38338">MKIIRYLLFPVVPIYYVVTWLRNKLYDLGIKKSKSYTFPVICVGNLSTGGTGKSPMVEYLVRLFKDDCKLATLSRGYKRKTEGFQLADKNATAETLGDEPFQFYSKFKDDITVAVDADRQNGIAQLRNLNNAPEVVLLDDAFQHRKVKAGFNILLTTYSQPYFKDMVLPTGNLREPKSGAKRADIIVVTKCPEYIGETEKNIYKNRIAPLPHQQVFFSSIAYADTVVSETESLNLNGLSHFTLVTGIANATPLVEFLKRKNLDFEHFNFKDHHDFSQQDIEMLKEKQQIITTEKDFVRLQKYDALKGKMFYLPIKATIDDEHKFNTLVTDFIKR</sequence>
<evidence type="ECO:0000313" key="14">
    <source>
        <dbReference type="EMBL" id="NJX16837.1"/>
    </source>
</evidence>
<dbReference type="PANTHER" id="PTHR42724">
    <property type="entry name" value="TETRAACYLDISACCHARIDE 4'-KINASE"/>
    <property type="match status" value="1"/>
</dbReference>
<dbReference type="EC" id="2.7.1.130" evidence="3 13"/>
<evidence type="ECO:0000256" key="3">
    <source>
        <dbReference type="ARBA" id="ARBA00012071"/>
    </source>
</evidence>
<organism evidence="14 15">
    <name type="scientific">Tamlana crocina</name>
    <dbReference type="NCBI Taxonomy" id="393006"/>
    <lineage>
        <taxon>Bacteria</taxon>
        <taxon>Pseudomonadati</taxon>
        <taxon>Bacteroidota</taxon>
        <taxon>Flavobacteriia</taxon>
        <taxon>Flavobacteriales</taxon>
        <taxon>Flavobacteriaceae</taxon>
        <taxon>Tamlana</taxon>
    </lineage>
</organism>
<keyword evidence="11 13" id="KW-0443">Lipid metabolism</keyword>
<gene>
    <name evidence="13 14" type="primary">lpxK</name>
    <name evidence="14" type="ORF">HC176_15210</name>
</gene>
<dbReference type="NCBIfam" id="TIGR00682">
    <property type="entry name" value="lpxK"/>
    <property type="match status" value="1"/>
</dbReference>
<evidence type="ECO:0000256" key="10">
    <source>
        <dbReference type="ARBA" id="ARBA00022840"/>
    </source>
</evidence>
<keyword evidence="15" id="KW-1185">Reference proteome</keyword>
<keyword evidence="5 13" id="KW-0444">Lipid biosynthesis</keyword>
<dbReference type="RefSeq" id="WP_167919792.1">
    <property type="nucleotide sequence ID" value="NZ_JAAVJS010000032.1"/>
</dbReference>
<dbReference type="InterPro" id="IPR003758">
    <property type="entry name" value="LpxK"/>
</dbReference>
<reference evidence="14 15" key="1">
    <citation type="submission" date="2020-03" db="EMBL/GenBank/DDBJ databases">
        <title>Tamlana sp. nov, isolated from XXX.</title>
        <authorList>
            <person name="Cao W.R."/>
        </authorList>
    </citation>
    <scope>NUCLEOTIDE SEQUENCE [LARGE SCALE GENOMIC DNA]</scope>
    <source>
        <strain evidence="14 15">HST1-43</strain>
    </source>
</reference>
<evidence type="ECO:0000256" key="4">
    <source>
        <dbReference type="ARBA" id="ARBA00016436"/>
    </source>
</evidence>
<evidence type="ECO:0000256" key="1">
    <source>
        <dbReference type="ARBA" id="ARBA00002274"/>
    </source>
</evidence>
<dbReference type="EMBL" id="JAAVJS010000032">
    <property type="protein sequence ID" value="NJX16837.1"/>
    <property type="molecule type" value="Genomic_DNA"/>
</dbReference>
<dbReference type="Pfam" id="PF02606">
    <property type="entry name" value="LpxK"/>
    <property type="match status" value="1"/>
</dbReference>
<evidence type="ECO:0000256" key="11">
    <source>
        <dbReference type="ARBA" id="ARBA00023098"/>
    </source>
</evidence>
<comment type="similarity">
    <text evidence="13">Belongs to the LpxK family.</text>
</comment>
<accession>A0ABX1DH47</accession>
<dbReference type="GO" id="GO:0009029">
    <property type="term" value="F:lipid-A 4'-kinase activity"/>
    <property type="evidence" value="ECO:0007669"/>
    <property type="project" value="UniProtKB-EC"/>
</dbReference>
<name>A0ABX1DH47_9FLAO</name>
<dbReference type="Proteomes" id="UP000760545">
    <property type="component" value="Unassembled WGS sequence"/>
</dbReference>
<keyword evidence="8 13" id="KW-0547">Nucleotide-binding</keyword>
<evidence type="ECO:0000256" key="6">
    <source>
        <dbReference type="ARBA" id="ARBA00022556"/>
    </source>
</evidence>
<evidence type="ECO:0000256" key="7">
    <source>
        <dbReference type="ARBA" id="ARBA00022679"/>
    </source>
</evidence>
<keyword evidence="7 13" id="KW-0808">Transferase</keyword>
<comment type="caution">
    <text evidence="13">Lacks conserved residue(s) required for the propagation of feature annotation.</text>
</comment>